<evidence type="ECO:0000313" key="4">
    <source>
        <dbReference type="Proteomes" id="UP000182998"/>
    </source>
</evidence>
<dbReference type="PATRIC" id="fig|451.8.peg.2297"/>
<keyword evidence="4" id="KW-1185">Reference proteome</keyword>
<reference evidence="2 4" key="3">
    <citation type="submission" date="2016-10" db="EMBL/GenBank/DDBJ databases">
        <authorList>
            <person name="Varghese N."/>
            <person name="Submissions S."/>
        </authorList>
    </citation>
    <scope>NUCLEOTIDE SEQUENCE [LARGE SCALE GENOMIC DNA]</scope>
    <source>
        <strain evidence="2 4">ATCC 33218</strain>
    </source>
</reference>
<dbReference type="EMBL" id="LN614830">
    <property type="protein sequence ID" value="CEG60016.1"/>
    <property type="molecule type" value="Genomic_DNA"/>
</dbReference>
<evidence type="ECO:0000313" key="2">
    <source>
        <dbReference type="EMBL" id="SCY61671.1"/>
    </source>
</evidence>
<dbReference type="KEGG" id="tmc:LMI_0692"/>
<dbReference type="AlphaFoldDB" id="A0A098GEU8"/>
<dbReference type="HOGENOM" id="CLU_1089608_0_0_6"/>
<evidence type="ECO:0000313" key="3">
    <source>
        <dbReference type="Proteomes" id="UP000032414"/>
    </source>
</evidence>
<accession>A0A098GEU8</accession>
<reference evidence="3" key="2">
    <citation type="submission" date="2014-09" db="EMBL/GenBank/DDBJ databases">
        <authorList>
            <person name="Gomez-Valero L."/>
        </authorList>
    </citation>
    <scope>NUCLEOTIDE SEQUENCE [LARGE SCALE GENOMIC DNA]</scope>
    <source>
        <strain evidence="3">ATCC33218</strain>
    </source>
</reference>
<evidence type="ECO:0008006" key="5">
    <source>
        <dbReference type="Google" id="ProtNLM"/>
    </source>
</evidence>
<dbReference type="RefSeq" id="WP_045098502.1">
    <property type="nucleotide sequence ID" value="NZ_CP020614.1"/>
</dbReference>
<protein>
    <recommendedName>
        <fullName evidence="5">Transglutaminase-like domain-containing protein</fullName>
    </recommendedName>
</protein>
<dbReference type="OrthoDB" id="9152014at2"/>
<name>A0A098GEU8_LEGMI</name>
<gene>
    <name evidence="1" type="ORF">LMI_0692</name>
    <name evidence="2" type="ORF">SAMN02982997_02254</name>
</gene>
<evidence type="ECO:0000313" key="1">
    <source>
        <dbReference type="EMBL" id="CEG60016.1"/>
    </source>
</evidence>
<dbReference type="EMBL" id="FMVN01000011">
    <property type="protein sequence ID" value="SCY61671.1"/>
    <property type="molecule type" value="Genomic_DNA"/>
</dbReference>
<dbReference type="Proteomes" id="UP000032414">
    <property type="component" value="Chromosome I"/>
</dbReference>
<sequence length="255" mass="30060">MKFFEESHHLRLYYAQKAIDYTLSRIKYSSNLGDNDNSNSLETGEDKTFNKMRSIEITHAPYTFEWINIISDLAEYYSVGNCCEKSCVAFMYLYKKFSRLPIDQRPSLELFNNPFDDHFFVVIGRFNGTESSDPRTWNPGAIICDPWAETKSFAINQIDFDNIEKQTNYVIQSLRSHDLLHPGLILKRDVLAKANQVKDRIVISQECLVLRARFDFLRNQLFCFNQNVPITYEAWDYPKEKHYKKQIDLETKLPF</sequence>
<dbReference type="Proteomes" id="UP000182998">
    <property type="component" value="Unassembled WGS sequence"/>
</dbReference>
<organism evidence="1 3">
    <name type="scientific">Legionella micdadei</name>
    <name type="common">Tatlockia micdadei</name>
    <dbReference type="NCBI Taxonomy" id="451"/>
    <lineage>
        <taxon>Bacteria</taxon>
        <taxon>Pseudomonadati</taxon>
        <taxon>Pseudomonadota</taxon>
        <taxon>Gammaproteobacteria</taxon>
        <taxon>Legionellales</taxon>
        <taxon>Legionellaceae</taxon>
        <taxon>Legionella</taxon>
    </lineage>
</organism>
<proteinExistence type="predicted"/>
<reference evidence="1" key="1">
    <citation type="submission" date="2014-09" db="EMBL/GenBank/DDBJ databases">
        <authorList>
            <person name="GOMEZ-VALERO Laura"/>
        </authorList>
    </citation>
    <scope>NUCLEOTIDE SEQUENCE</scope>
    <source>
        <strain evidence="1">ATCC33218</strain>
    </source>
</reference>